<keyword evidence="4" id="KW-1185">Reference proteome</keyword>
<dbReference type="Proteomes" id="UP000827092">
    <property type="component" value="Unassembled WGS sequence"/>
</dbReference>
<keyword evidence="1" id="KW-0175">Coiled coil</keyword>
<dbReference type="EMBL" id="JAFNEN010001227">
    <property type="protein sequence ID" value="KAG8174409.1"/>
    <property type="molecule type" value="Genomic_DNA"/>
</dbReference>
<accession>A0AAV6TR99</accession>
<name>A0AAV6TR99_9ARAC</name>
<protein>
    <submittedName>
        <fullName evidence="3">Uncharacterized protein</fullName>
    </submittedName>
</protein>
<dbReference type="AlphaFoldDB" id="A0AAV6TR99"/>
<gene>
    <name evidence="3" type="ORF">JTE90_016105</name>
</gene>
<evidence type="ECO:0000313" key="3">
    <source>
        <dbReference type="EMBL" id="KAG8174409.1"/>
    </source>
</evidence>
<feature type="region of interest" description="Disordered" evidence="2">
    <location>
        <begin position="361"/>
        <end position="381"/>
    </location>
</feature>
<reference evidence="3 4" key="1">
    <citation type="journal article" date="2022" name="Nat. Ecol. Evol.">
        <title>A masculinizing supergene underlies an exaggerated male reproductive morph in a spider.</title>
        <authorList>
            <person name="Hendrickx F."/>
            <person name="De Corte Z."/>
            <person name="Sonet G."/>
            <person name="Van Belleghem S.M."/>
            <person name="Kostlbacher S."/>
            <person name="Vangestel C."/>
        </authorList>
    </citation>
    <scope>NUCLEOTIDE SEQUENCE [LARGE SCALE GENOMIC DNA]</scope>
    <source>
        <strain evidence="3">W744_W776</strain>
    </source>
</reference>
<evidence type="ECO:0000256" key="1">
    <source>
        <dbReference type="SAM" id="Coils"/>
    </source>
</evidence>
<organism evidence="3 4">
    <name type="scientific">Oedothorax gibbosus</name>
    <dbReference type="NCBI Taxonomy" id="931172"/>
    <lineage>
        <taxon>Eukaryota</taxon>
        <taxon>Metazoa</taxon>
        <taxon>Ecdysozoa</taxon>
        <taxon>Arthropoda</taxon>
        <taxon>Chelicerata</taxon>
        <taxon>Arachnida</taxon>
        <taxon>Araneae</taxon>
        <taxon>Araneomorphae</taxon>
        <taxon>Entelegynae</taxon>
        <taxon>Araneoidea</taxon>
        <taxon>Linyphiidae</taxon>
        <taxon>Erigoninae</taxon>
        <taxon>Oedothorax</taxon>
    </lineage>
</organism>
<proteinExistence type="predicted"/>
<evidence type="ECO:0000313" key="4">
    <source>
        <dbReference type="Proteomes" id="UP000827092"/>
    </source>
</evidence>
<sequence length="381" mass="42223">MRNVLVGEFIGPLLDYVQNQGRKSSTSNVDNLVEIKRKDIEINKLKESLTSAQNKIDKLEEELDELDRLEKDRQINCEIIIDKLIKGRTDELDSTKLILEQYDARCNENKDMINKVSGEIENLRESVTSALEAFKSDIGEAKVSSTQAPPSFADVVATGSSKENVTIFVDLPVEGEGVKDFRGFKNALGAILSKESCKCSGIYETKKGAKLTAPSLSDANSIKEIIGKTESLLTLKVNIMTKEPPKFIIKYTSLNDEKVLLEQLVLKNPFFSATSPKVLFKIDINEIDQYHWVIEIGIEGLDLERRTHKIGVPENAPDRIGLVARVACPSLDRCTPRLKLPFDARGTNGIVASTRRDSDLEAFSHNPTDGSFAPLASRPSA</sequence>
<comment type="caution">
    <text evidence="3">The sequence shown here is derived from an EMBL/GenBank/DDBJ whole genome shotgun (WGS) entry which is preliminary data.</text>
</comment>
<feature type="coiled-coil region" evidence="1">
    <location>
        <begin position="35"/>
        <end position="76"/>
    </location>
</feature>
<evidence type="ECO:0000256" key="2">
    <source>
        <dbReference type="SAM" id="MobiDB-lite"/>
    </source>
</evidence>